<keyword evidence="2" id="KW-1185">Reference proteome</keyword>
<dbReference type="AlphaFoldDB" id="A0A640W6M3"/>
<evidence type="ECO:0000313" key="1">
    <source>
        <dbReference type="EMBL" id="KAA0015500.1"/>
    </source>
</evidence>
<dbReference type="RefSeq" id="WP_149437810.1">
    <property type="nucleotide sequence ID" value="NZ_VTPX01000021.1"/>
</dbReference>
<reference evidence="1 2" key="1">
    <citation type="submission" date="2019-08" db="EMBL/GenBank/DDBJ databases">
        <title>Bioinformatics analysis of the strain L3 and L5.</title>
        <authorList>
            <person name="Li X."/>
        </authorList>
    </citation>
    <scope>NUCLEOTIDE SEQUENCE [LARGE SCALE GENOMIC DNA]</scope>
    <source>
        <strain evidence="1 2">L3</strain>
    </source>
</reference>
<evidence type="ECO:0008006" key="3">
    <source>
        <dbReference type="Google" id="ProtNLM"/>
    </source>
</evidence>
<gene>
    <name evidence="1" type="ORF">F0A16_20655</name>
</gene>
<protein>
    <recommendedName>
        <fullName evidence="3">Phage tail protein</fullName>
    </recommendedName>
</protein>
<dbReference type="Proteomes" id="UP000466024">
    <property type="component" value="Unassembled WGS sequence"/>
</dbReference>
<dbReference type="EMBL" id="VTPX01000021">
    <property type="protein sequence ID" value="KAA0015500.1"/>
    <property type="molecule type" value="Genomic_DNA"/>
</dbReference>
<sequence length="310" mass="33334">MKTRKKLLLVAPEVTYGAGADIADAVLIIASELDSSPYEGDTVTRDRLRQTFGAVAQANAAPYTTVTATVPAAGSGTPGVAPNYGLLLRACSMSEIIEEGVSVTYQPVTDDAESVCVWFVEDGQLQKVPGVRGTVEWSFTAKQYPTMSFTFTGFYSRPEALTEAINKTPENIAEEFVVNKQNTPGRSVHGYEGCLQSLSLNIGNTVNYRALVGCESVQVTDRESTGSVEIEAPNIATKNYFEAIESHQAITLEPVSLTHGTVAGNTITVAAPKVQLATLSRSDSDGIVHYSMDMRLNPDQGDDEFTIKYT</sequence>
<accession>A0A640W6M3</accession>
<comment type="caution">
    <text evidence="1">The sequence shown here is derived from an EMBL/GenBank/DDBJ whole genome shotgun (WGS) entry which is preliminary data.</text>
</comment>
<dbReference type="Pfam" id="PF18906">
    <property type="entry name" value="Phage_tube_2"/>
    <property type="match status" value="1"/>
</dbReference>
<name>A0A640W6M3_9GAMM</name>
<dbReference type="InterPro" id="IPR044000">
    <property type="entry name" value="Phage_tube_2"/>
</dbReference>
<proteinExistence type="predicted"/>
<evidence type="ECO:0000313" key="2">
    <source>
        <dbReference type="Proteomes" id="UP000466024"/>
    </source>
</evidence>
<organism evidence="1 2">
    <name type="scientific">Salinicola corii</name>
    <dbReference type="NCBI Taxonomy" id="2606937"/>
    <lineage>
        <taxon>Bacteria</taxon>
        <taxon>Pseudomonadati</taxon>
        <taxon>Pseudomonadota</taxon>
        <taxon>Gammaproteobacteria</taxon>
        <taxon>Oceanospirillales</taxon>
        <taxon>Halomonadaceae</taxon>
        <taxon>Salinicola</taxon>
    </lineage>
</organism>